<gene>
    <name evidence="6" type="ORF">GCM10022242_38130</name>
</gene>
<keyword evidence="5" id="KW-0732">Signal</keyword>
<keyword evidence="3" id="KW-0378">Hydrolase</keyword>
<accession>A0ABP7J308</accession>
<dbReference type="Gene3D" id="3.40.50.1820">
    <property type="entry name" value="alpha/beta hydrolase"/>
    <property type="match status" value="1"/>
</dbReference>
<feature type="signal peptide" evidence="5">
    <location>
        <begin position="1"/>
        <end position="30"/>
    </location>
</feature>
<comment type="caution">
    <text evidence="6">The sequence shown here is derived from an EMBL/GenBank/DDBJ whole genome shotgun (WGS) entry which is preliminary data.</text>
</comment>
<name>A0ABP7J308_9ACTN</name>
<evidence type="ECO:0000256" key="3">
    <source>
        <dbReference type="ARBA" id="ARBA00022801"/>
    </source>
</evidence>
<organism evidence="6 7">
    <name type="scientific">Nocardioides panacisoli</name>
    <dbReference type="NCBI Taxonomy" id="627624"/>
    <lineage>
        <taxon>Bacteria</taxon>
        <taxon>Bacillati</taxon>
        <taxon>Actinomycetota</taxon>
        <taxon>Actinomycetes</taxon>
        <taxon>Propionibacteriales</taxon>
        <taxon>Nocardioidaceae</taxon>
        <taxon>Nocardioides</taxon>
    </lineage>
</organism>
<reference evidence="7" key="1">
    <citation type="journal article" date="2019" name="Int. J. Syst. Evol. Microbiol.">
        <title>The Global Catalogue of Microorganisms (GCM) 10K type strain sequencing project: providing services to taxonomists for standard genome sequencing and annotation.</title>
        <authorList>
            <consortium name="The Broad Institute Genomics Platform"/>
            <consortium name="The Broad Institute Genome Sequencing Center for Infectious Disease"/>
            <person name="Wu L."/>
            <person name="Ma J."/>
        </authorList>
    </citation>
    <scope>NUCLEOTIDE SEQUENCE [LARGE SCALE GENOMIC DNA]</scope>
    <source>
        <strain evidence="7">JCM 16953</strain>
    </source>
</reference>
<dbReference type="RefSeq" id="WP_344778489.1">
    <property type="nucleotide sequence ID" value="NZ_BAABAH010000019.1"/>
</dbReference>
<dbReference type="SMART" id="SM01110">
    <property type="entry name" value="Cutinase"/>
    <property type="match status" value="1"/>
</dbReference>
<feature type="chain" id="PRO_5045557460" description="Cutinase family protein" evidence="5">
    <location>
        <begin position="31"/>
        <end position="407"/>
    </location>
</feature>
<evidence type="ECO:0000313" key="6">
    <source>
        <dbReference type="EMBL" id="GAA3833451.1"/>
    </source>
</evidence>
<evidence type="ECO:0000256" key="4">
    <source>
        <dbReference type="ARBA" id="ARBA00023157"/>
    </source>
</evidence>
<dbReference type="Pfam" id="PF01083">
    <property type="entry name" value="Cutinase"/>
    <property type="match status" value="1"/>
</dbReference>
<dbReference type="PANTHER" id="PTHR33630">
    <property type="entry name" value="CUTINASE RV1984C-RELATED-RELATED"/>
    <property type="match status" value="1"/>
</dbReference>
<evidence type="ECO:0000256" key="5">
    <source>
        <dbReference type="SAM" id="SignalP"/>
    </source>
</evidence>
<dbReference type="Proteomes" id="UP001501821">
    <property type="component" value="Unassembled WGS sequence"/>
</dbReference>
<evidence type="ECO:0000256" key="2">
    <source>
        <dbReference type="ARBA" id="ARBA00022487"/>
    </source>
</evidence>
<dbReference type="SUPFAM" id="SSF53474">
    <property type="entry name" value="alpha/beta-Hydrolases"/>
    <property type="match status" value="1"/>
</dbReference>
<dbReference type="InterPro" id="IPR029058">
    <property type="entry name" value="AB_hydrolase_fold"/>
</dbReference>
<proteinExistence type="inferred from homology"/>
<dbReference type="PANTHER" id="PTHR33630:SF9">
    <property type="entry name" value="CUTINASE 4"/>
    <property type="match status" value="1"/>
</dbReference>
<evidence type="ECO:0008006" key="8">
    <source>
        <dbReference type="Google" id="ProtNLM"/>
    </source>
</evidence>
<keyword evidence="2" id="KW-0719">Serine esterase</keyword>
<keyword evidence="7" id="KW-1185">Reference proteome</keyword>
<evidence type="ECO:0000313" key="7">
    <source>
        <dbReference type="Proteomes" id="UP001501821"/>
    </source>
</evidence>
<comment type="similarity">
    <text evidence="1">Belongs to the cutinase family.</text>
</comment>
<sequence length="407" mass="43655">MVLPFSRRMLAAVTVCVAVLSLAVAPKGLAAVQSGSGAAGSSIEWPGVDQCPDMVILSVRGSNELPQPDNGGDPLSSASYNADTAWGLGEPGELTAGEVQGEANGRGVTSVRQGVVYPALPVETAITDPDAYLASIKSGADALVDAILARFDDNNGCLGAPRFQIIGYSQGAWSVRIAMHWLAKHFSEPESHGMPYIAGVVLLGDPTYSSSEPIVRWDPTGGDSDLGIGWAAAFPKRVPASWYAPYSWMIRDRVSSYCLADDLVCRIPHRWEDLVYRALATKWATKVTDTHLSYGSQATVRAGQWLAKFVPPSTKAARAFAQQVLDWGQTGDADALWSVWDAYTTPERFISHMAADPGGVVNCYGLSRRDFQCSLTLQAYSPTPGHYALILGKVDGHFVIRYLDGVD</sequence>
<keyword evidence="4" id="KW-1015">Disulfide bond</keyword>
<evidence type="ECO:0000256" key="1">
    <source>
        <dbReference type="ARBA" id="ARBA00007534"/>
    </source>
</evidence>
<dbReference type="InterPro" id="IPR000675">
    <property type="entry name" value="Cutinase/axe"/>
</dbReference>
<protein>
    <recommendedName>
        <fullName evidence="8">Cutinase family protein</fullName>
    </recommendedName>
</protein>
<dbReference type="EMBL" id="BAABAH010000019">
    <property type="protein sequence ID" value="GAA3833451.1"/>
    <property type="molecule type" value="Genomic_DNA"/>
</dbReference>